<comment type="caution">
    <text evidence="5">The sequence shown here is derived from an EMBL/GenBank/DDBJ whole genome shotgun (WGS) entry which is preliminary data.</text>
</comment>
<dbReference type="PANTHER" id="PTHR23117:SF13">
    <property type="entry name" value="GUANYLATE KINASE"/>
    <property type="match status" value="1"/>
</dbReference>
<dbReference type="PROSITE" id="PS50052">
    <property type="entry name" value="GUANYLATE_KINASE_2"/>
    <property type="match status" value="1"/>
</dbReference>
<gene>
    <name evidence="5" type="ORF">Adt_29247</name>
</gene>
<dbReference type="SUPFAM" id="SSF52540">
    <property type="entry name" value="P-loop containing nucleoside triphosphate hydrolases"/>
    <property type="match status" value="1"/>
</dbReference>
<accession>A0ABD1R7T5</accession>
<evidence type="ECO:0000313" key="6">
    <source>
        <dbReference type="Proteomes" id="UP001604336"/>
    </source>
</evidence>
<dbReference type="InterPro" id="IPR008145">
    <property type="entry name" value="GK/Ca_channel_bsu"/>
</dbReference>
<proteinExistence type="inferred from homology"/>
<keyword evidence="3 5" id="KW-0418">Kinase</keyword>
<sequence>MSSWGMHWCTAIIRRSQSSKLGNTWRKGVTFLLRVNIHGAMMLRRILRENTIFVFLVAKSEEELVKRLIDRKTKVNETLFNRVLTAREEVRHLKNFDYVVVNNKGELESSMKLVEYIIDAEKAK</sequence>
<dbReference type="AlphaFoldDB" id="A0ABD1R7T5"/>
<reference evidence="6" key="1">
    <citation type="submission" date="2024-07" db="EMBL/GenBank/DDBJ databases">
        <title>Two chromosome-level genome assemblies of Korean endemic species Abeliophyllum distichum and Forsythia ovata (Oleaceae).</title>
        <authorList>
            <person name="Jang H."/>
        </authorList>
    </citation>
    <scope>NUCLEOTIDE SEQUENCE [LARGE SCALE GENOMIC DNA]</scope>
</reference>
<dbReference type="PANTHER" id="PTHR23117">
    <property type="entry name" value="GUANYLATE KINASE-RELATED"/>
    <property type="match status" value="1"/>
</dbReference>
<keyword evidence="2" id="KW-0808">Transferase</keyword>
<evidence type="ECO:0000313" key="5">
    <source>
        <dbReference type="EMBL" id="KAL2484491.1"/>
    </source>
</evidence>
<evidence type="ECO:0000256" key="2">
    <source>
        <dbReference type="ARBA" id="ARBA00022679"/>
    </source>
</evidence>
<name>A0ABD1R7T5_9LAMI</name>
<dbReference type="InterPro" id="IPR008144">
    <property type="entry name" value="Guanylate_kin-like_dom"/>
</dbReference>
<feature type="domain" description="Guanylate kinase-like" evidence="4">
    <location>
        <begin position="1"/>
        <end position="119"/>
    </location>
</feature>
<organism evidence="5 6">
    <name type="scientific">Abeliophyllum distichum</name>
    <dbReference type="NCBI Taxonomy" id="126358"/>
    <lineage>
        <taxon>Eukaryota</taxon>
        <taxon>Viridiplantae</taxon>
        <taxon>Streptophyta</taxon>
        <taxon>Embryophyta</taxon>
        <taxon>Tracheophyta</taxon>
        <taxon>Spermatophyta</taxon>
        <taxon>Magnoliopsida</taxon>
        <taxon>eudicotyledons</taxon>
        <taxon>Gunneridae</taxon>
        <taxon>Pentapetalae</taxon>
        <taxon>asterids</taxon>
        <taxon>lamiids</taxon>
        <taxon>Lamiales</taxon>
        <taxon>Oleaceae</taxon>
        <taxon>Forsythieae</taxon>
        <taxon>Abeliophyllum</taxon>
    </lineage>
</organism>
<dbReference type="InterPro" id="IPR027417">
    <property type="entry name" value="P-loop_NTPase"/>
</dbReference>
<dbReference type="Pfam" id="PF00625">
    <property type="entry name" value="Guanylate_kin"/>
    <property type="match status" value="1"/>
</dbReference>
<evidence type="ECO:0000256" key="3">
    <source>
        <dbReference type="ARBA" id="ARBA00022777"/>
    </source>
</evidence>
<evidence type="ECO:0000259" key="4">
    <source>
        <dbReference type="PROSITE" id="PS50052"/>
    </source>
</evidence>
<comment type="similarity">
    <text evidence="1">Belongs to the guanylate kinase family.</text>
</comment>
<protein>
    <submittedName>
        <fullName evidence="5">Guanylate kinase 3</fullName>
    </submittedName>
</protein>
<evidence type="ECO:0000256" key="1">
    <source>
        <dbReference type="ARBA" id="ARBA00005790"/>
    </source>
</evidence>
<keyword evidence="6" id="KW-1185">Reference proteome</keyword>
<dbReference type="GO" id="GO:0016301">
    <property type="term" value="F:kinase activity"/>
    <property type="evidence" value="ECO:0007669"/>
    <property type="project" value="UniProtKB-KW"/>
</dbReference>
<dbReference type="Proteomes" id="UP001604336">
    <property type="component" value="Unassembled WGS sequence"/>
</dbReference>
<dbReference type="Gene3D" id="3.40.50.300">
    <property type="entry name" value="P-loop containing nucleotide triphosphate hydrolases"/>
    <property type="match status" value="1"/>
</dbReference>
<dbReference type="EMBL" id="JBFOLK010000009">
    <property type="protein sequence ID" value="KAL2484491.1"/>
    <property type="molecule type" value="Genomic_DNA"/>
</dbReference>